<evidence type="ECO:0000256" key="3">
    <source>
        <dbReference type="ARBA" id="ARBA00022679"/>
    </source>
</evidence>
<comment type="subcellular location">
    <subcellularLocation>
        <location evidence="7">Membrane</location>
        <topology evidence="7">Single-pass membrane protein</topology>
    </subcellularLocation>
</comment>
<name>A0A2A6C3V2_PRIPA</name>
<dbReference type="EC" id="2.4.1.17" evidence="7"/>
<dbReference type="CDD" id="cd03784">
    <property type="entry name" value="GT1_Gtf-like"/>
    <property type="match status" value="1"/>
</dbReference>
<dbReference type="InterPro" id="IPR050271">
    <property type="entry name" value="UDP-glycosyltransferase"/>
</dbReference>
<keyword evidence="9" id="KW-1185">Reference proteome</keyword>
<keyword evidence="7" id="KW-0812">Transmembrane</keyword>
<dbReference type="PANTHER" id="PTHR48043">
    <property type="entry name" value="EG:EG0003.4 PROTEIN-RELATED"/>
    <property type="match status" value="1"/>
</dbReference>
<organism evidence="8 9">
    <name type="scientific">Pristionchus pacificus</name>
    <name type="common">Parasitic nematode worm</name>
    <dbReference type="NCBI Taxonomy" id="54126"/>
    <lineage>
        <taxon>Eukaryota</taxon>
        <taxon>Metazoa</taxon>
        <taxon>Ecdysozoa</taxon>
        <taxon>Nematoda</taxon>
        <taxon>Chromadorea</taxon>
        <taxon>Rhabditida</taxon>
        <taxon>Rhabditina</taxon>
        <taxon>Diplogasteromorpha</taxon>
        <taxon>Diplogasteroidea</taxon>
        <taxon>Neodiplogasteridae</taxon>
        <taxon>Pristionchus</taxon>
    </lineage>
</organism>
<dbReference type="FunFam" id="3.40.50.2000:FF:000763">
    <property type="entry name" value="UDP-glucuronosyltransferase"/>
    <property type="match status" value="1"/>
</dbReference>
<evidence type="ECO:0000256" key="5">
    <source>
        <dbReference type="ARBA" id="ARBA00047475"/>
    </source>
</evidence>
<dbReference type="OrthoDB" id="5835829at2759"/>
<dbReference type="AlphaFoldDB" id="A0A2A6C3V2"/>
<dbReference type="InterPro" id="IPR002213">
    <property type="entry name" value="UDP_glucos_trans"/>
</dbReference>
<evidence type="ECO:0000256" key="4">
    <source>
        <dbReference type="ARBA" id="ARBA00022729"/>
    </source>
</evidence>
<feature type="chain" id="PRO_5042620805" description="UDP-glucuronosyltransferase" evidence="7">
    <location>
        <begin position="21"/>
        <end position="522"/>
    </location>
</feature>
<dbReference type="SUPFAM" id="SSF53756">
    <property type="entry name" value="UDP-Glycosyltransferase/glycogen phosphorylase"/>
    <property type="match status" value="1"/>
</dbReference>
<gene>
    <name evidence="8" type="primary">WBGene00116604</name>
</gene>
<evidence type="ECO:0000256" key="7">
    <source>
        <dbReference type="RuleBase" id="RU362059"/>
    </source>
</evidence>
<reference evidence="9" key="1">
    <citation type="journal article" date="2008" name="Nat. Genet.">
        <title>The Pristionchus pacificus genome provides a unique perspective on nematode lifestyle and parasitism.</title>
        <authorList>
            <person name="Dieterich C."/>
            <person name="Clifton S.W."/>
            <person name="Schuster L.N."/>
            <person name="Chinwalla A."/>
            <person name="Delehaunty K."/>
            <person name="Dinkelacker I."/>
            <person name="Fulton L."/>
            <person name="Fulton R."/>
            <person name="Godfrey J."/>
            <person name="Minx P."/>
            <person name="Mitreva M."/>
            <person name="Roeseler W."/>
            <person name="Tian H."/>
            <person name="Witte H."/>
            <person name="Yang S.P."/>
            <person name="Wilson R.K."/>
            <person name="Sommer R.J."/>
        </authorList>
    </citation>
    <scope>NUCLEOTIDE SEQUENCE [LARGE SCALE GENOMIC DNA]</scope>
    <source>
        <strain evidence="9">PS312</strain>
    </source>
</reference>
<feature type="signal peptide" evidence="7">
    <location>
        <begin position="1"/>
        <end position="20"/>
    </location>
</feature>
<protein>
    <recommendedName>
        <fullName evidence="7">UDP-glucuronosyltransferase</fullName>
        <ecNumber evidence="7">2.4.1.17</ecNumber>
    </recommendedName>
</protein>
<proteinExistence type="inferred from homology"/>
<dbReference type="Proteomes" id="UP000005239">
    <property type="component" value="Unassembled WGS sequence"/>
</dbReference>
<dbReference type="PROSITE" id="PS00375">
    <property type="entry name" value="UDPGT"/>
    <property type="match status" value="1"/>
</dbReference>
<dbReference type="EnsemblMetazoa" id="PPA27050.1">
    <property type="protein sequence ID" value="PPA27050.1"/>
    <property type="gene ID" value="WBGene00116604"/>
</dbReference>
<sequence>MRGHCALALSLLLASQLSESYKFLGFSPQWAVSHVNYLGKIADSLVDAGHEVVLLAPRVDPTINGAGTKKARIIEIPENEFSRRWNSARIRTNDLYWNGSVLEMISEGSELFKSLTLTMNATAHYPGLIEQLRAENFDAAYTEDPAGFGIFHMAGIEKTVFAMSFTSMECSYAITQSPSAPSYVPSIFFAPWGDQMSFWQRIANTFASFGWAFVVGSRIDWLQPIFEGDFWEMVTNNSLVLLNSEPLLDFPRPTVHRVIDIGGIVMSSNSEPLDEYWSEVMNRRNRTVILSFGTYIKASTMPEVYKETIRKALAKFDDVTFIWKYESPEHDVSQGIDNIVVSTWIPQVALLNDARLTAFITHGGQGSTLEAAYAGIPMLMLPTQGDQYRNAAMIKRAGLGEIVRLGDLEGGNRFEEAIRNLLDNEKYTIHARKTAAMLKDRPFSAKEKLVRNMEFLAKYGPLRMLNHEGRNLNFIQYYLIDVIFFVGFITVLVLGLISLCCVASCRFCCNRVRRRYNILKQE</sequence>
<evidence type="ECO:0000256" key="1">
    <source>
        <dbReference type="ARBA" id="ARBA00009995"/>
    </source>
</evidence>
<comment type="catalytic activity">
    <reaction evidence="5 7">
        <text>glucuronate acceptor + UDP-alpha-D-glucuronate = acceptor beta-D-glucuronoside + UDP + H(+)</text>
        <dbReference type="Rhea" id="RHEA:21032"/>
        <dbReference type="ChEBI" id="CHEBI:15378"/>
        <dbReference type="ChEBI" id="CHEBI:58052"/>
        <dbReference type="ChEBI" id="CHEBI:58223"/>
        <dbReference type="ChEBI" id="CHEBI:132367"/>
        <dbReference type="ChEBI" id="CHEBI:132368"/>
        <dbReference type="EC" id="2.4.1.17"/>
    </reaction>
</comment>
<accession>A0A2A6C3V2</accession>
<comment type="similarity">
    <text evidence="1 6">Belongs to the UDP-glycosyltransferase family.</text>
</comment>
<evidence type="ECO:0000313" key="9">
    <source>
        <dbReference type="Proteomes" id="UP000005239"/>
    </source>
</evidence>
<dbReference type="Pfam" id="PF00201">
    <property type="entry name" value="UDPGT"/>
    <property type="match status" value="1"/>
</dbReference>
<keyword evidence="7" id="KW-0472">Membrane</keyword>
<dbReference type="GO" id="GO:0016020">
    <property type="term" value="C:membrane"/>
    <property type="evidence" value="ECO:0007669"/>
    <property type="project" value="UniProtKB-SubCell"/>
</dbReference>
<evidence type="ECO:0000256" key="6">
    <source>
        <dbReference type="RuleBase" id="RU003718"/>
    </source>
</evidence>
<keyword evidence="2 6" id="KW-0328">Glycosyltransferase</keyword>
<keyword evidence="3 6" id="KW-0808">Transferase</keyword>
<dbReference type="GO" id="GO:0015020">
    <property type="term" value="F:glucuronosyltransferase activity"/>
    <property type="evidence" value="ECO:0007669"/>
    <property type="project" value="UniProtKB-EC"/>
</dbReference>
<keyword evidence="4 7" id="KW-0732">Signal</keyword>
<dbReference type="InterPro" id="IPR035595">
    <property type="entry name" value="UDP_glycos_trans_CS"/>
</dbReference>
<dbReference type="Gene3D" id="3.40.50.2000">
    <property type="entry name" value="Glycogen Phosphorylase B"/>
    <property type="match status" value="1"/>
</dbReference>
<evidence type="ECO:0000256" key="2">
    <source>
        <dbReference type="ARBA" id="ARBA00022676"/>
    </source>
</evidence>
<keyword evidence="7" id="KW-1133">Transmembrane helix</keyword>
<accession>A0A8R1UGR3</accession>
<dbReference type="GO" id="GO:0008194">
    <property type="term" value="F:UDP-glycosyltransferase activity"/>
    <property type="evidence" value="ECO:0000318"/>
    <property type="project" value="GO_Central"/>
</dbReference>
<feature type="transmembrane region" description="Helical" evidence="7">
    <location>
        <begin position="477"/>
        <end position="505"/>
    </location>
</feature>
<evidence type="ECO:0000313" key="8">
    <source>
        <dbReference type="EnsemblMetazoa" id="PPA27050.1"/>
    </source>
</evidence>
<dbReference type="PANTHER" id="PTHR48043:SF23">
    <property type="entry name" value="UDP-GLUCURONOSYLTRANSFERASE"/>
    <property type="match status" value="1"/>
</dbReference>
<reference evidence="8" key="2">
    <citation type="submission" date="2022-06" db="UniProtKB">
        <authorList>
            <consortium name="EnsemblMetazoa"/>
        </authorList>
    </citation>
    <scope>IDENTIFICATION</scope>
    <source>
        <strain evidence="8">PS312</strain>
    </source>
</reference>